<comment type="caution">
    <text evidence="8">The sequence shown here is derived from an EMBL/GenBank/DDBJ whole genome shotgun (WGS) entry which is preliminary data.</text>
</comment>
<dbReference type="InterPro" id="IPR014325">
    <property type="entry name" value="RNA_pol_sigma-E_actinobac"/>
</dbReference>
<evidence type="ECO:0000256" key="3">
    <source>
        <dbReference type="ARBA" id="ARBA00023082"/>
    </source>
</evidence>
<evidence type="ECO:0000256" key="4">
    <source>
        <dbReference type="ARBA" id="ARBA00023125"/>
    </source>
</evidence>
<protein>
    <submittedName>
        <fullName evidence="8">SigE family RNA polymerase sigma factor</fullName>
    </submittedName>
</protein>
<dbReference type="InterPro" id="IPR039425">
    <property type="entry name" value="RNA_pol_sigma-70-like"/>
</dbReference>
<dbReference type="NCBIfam" id="TIGR02983">
    <property type="entry name" value="SigE-fam_strep"/>
    <property type="match status" value="1"/>
</dbReference>
<reference evidence="9" key="1">
    <citation type="journal article" date="2019" name="Int. J. Syst. Evol. Microbiol.">
        <title>The Global Catalogue of Microorganisms (GCM) 10K type strain sequencing project: providing services to taxonomists for standard genome sequencing and annotation.</title>
        <authorList>
            <consortium name="The Broad Institute Genomics Platform"/>
            <consortium name="The Broad Institute Genome Sequencing Center for Infectious Disease"/>
            <person name="Wu L."/>
            <person name="Ma J."/>
        </authorList>
    </citation>
    <scope>NUCLEOTIDE SEQUENCE [LARGE SCALE GENOMIC DNA]</scope>
    <source>
        <strain evidence="9">JCM 16548</strain>
    </source>
</reference>
<dbReference type="PANTHER" id="PTHR43133">
    <property type="entry name" value="RNA POLYMERASE ECF-TYPE SIGMA FACTO"/>
    <property type="match status" value="1"/>
</dbReference>
<accession>A0ABP7D756</accession>
<evidence type="ECO:0000259" key="7">
    <source>
        <dbReference type="Pfam" id="PF08281"/>
    </source>
</evidence>
<dbReference type="InterPro" id="IPR013325">
    <property type="entry name" value="RNA_pol_sigma_r2"/>
</dbReference>
<gene>
    <name evidence="8" type="ORF">GCM10022204_15330</name>
</gene>
<proteinExistence type="inferred from homology"/>
<dbReference type="EMBL" id="BAAAYX010000003">
    <property type="protein sequence ID" value="GAA3699668.1"/>
    <property type="molecule type" value="Genomic_DNA"/>
</dbReference>
<dbReference type="Gene3D" id="1.10.1740.10">
    <property type="match status" value="1"/>
</dbReference>
<evidence type="ECO:0000259" key="6">
    <source>
        <dbReference type="Pfam" id="PF04542"/>
    </source>
</evidence>
<evidence type="ECO:0000313" key="9">
    <source>
        <dbReference type="Proteomes" id="UP001500051"/>
    </source>
</evidence>
<keyword evidence="2" id="KW-0805">Transcription regulation</keyword>
<dbReference type="NCBIfam" id="TIGR02937">
    <property type="entry name" value="sigma70-ECF"/>
    <property type="match status" value="1"/>
</dbReference>
<evidence type="ECO:0000256" key="5">
    <source>
        <dbReference type="ARBA" id="ARBA00023163"/>
    </source>
</evidence>
<keyword evidence="4" id="KW-0238">DNA-binding</keyword>
<comment type="similarity">
    <text evidence="1">Belongs to the sigma-70 factor family. ECF subfamily.</text>
</comment>
<keyword evidence="3" id="KW-0731">Sigma factor</keyword>
<dbReference type="InterPro" id="IPR036388">
    <property type="entry name" value="WH-like_DNA-bd_sf"/>
</dbReference>
<evidence type="ECO:0000256" key="1">
    <source>
        <dbReference type="ARBA" id="ARBA00010641"/>
    </source>
</evidence>
<dbReference type="InterPro" id="IPR013324">
    <property type="entry name" value="RNA_pol_sigma_r3/r4-like"/>
</dbReference>
<dbReference type="SUPFAM" id="SSF88946">
    <property type="entry name" value="Sigma2 domain of RNA polymerase sigma factors"/>
    <property type="match status" value="1"/>
</dbReference>
<dbReference type="Gene3D" id="1.10.10.10">
    <property type="entry name" value="Winged helix-like DNA-binding domain superfamily/Winged helix DNA-binding domain"/>
    <property type="match status" value="1"/>
</dbReference>
<dbReference type="Proteomes" id="UP001500051">
    <property type="component" value="Unassembled WGS sequence"/>
</dbReference>
<feature type="domain" description="RNA polymerase sigma-70 region 2" evidence="6">
    <location>
        <begin position="34"/>
        <end position="94"/>
    </location>
</feature>
<dbReference type="Pfam" id="PF08281">
    <property type="entry name" value="Sigma70_r4_2"/>
    <property type="match status" value="1"/>
</dbReference>
<feature type="domain" description="RNA polymerase sigma factor 70 region 4 type 2" evidence="7">
    <location>
        <begin position="116"/>
        <end position="168"/>
    </location>
</feature>
<dbReference type="CDD" id="cd06171">
    <property type="entry name" value="Sigma70_r4"/>
    <property type="match status" value="1"/>
</dbReference>
<dbReference type="RefSeq" id="WP_344811720.1">
    <property type="nucleotide sequence ID" value="NZ_BAAAYX010000003.1"/>
</dbReference>
<dbReference type="PANTHER" id="PTHR43133:SF50">
    <property type="entry name" value="ECF RNA POLYMERASE SIGMA FACTOR SIGM"/>
    <property type="match status" value="1"/>
</dbReference>
<keyword evidence="9" id="KW-1185">Reference proteome</keyword>
<evidence type="ECO:0000256" key="2">
    <source>
        <dbReference type="ARBA" id="ARBA00023015"/>
    </source>
</evidence>
<dbReference type="SUPFAM" id="SSF88659">
    <property type="entry name" value="Sigma3 and sigma4 domains of RNA polymerase sigma factors"/>
    <property type="match status" value="1"/>
</dbReference>
<dbReference type="InterPro" id="IPR013249">
    <property type="entry name" value="RNA_pol_sigma70_r4_t2"/>
</dbReference>
<dbReference type="Pfam" id="PF04542">
    <property type="entry name" value="Sigma70_r2"/>
    <property type="match status" value="1"/>
</dbReference>
<dbReference type="InterPro" id="IPR007627">
    <property type="entry name" value="RNA_pol_sigma70_r2"/>
</dbReference>
<keyword evidence="5" id="KW-0804">Transcription</keyword>
<name>A0ABP7D756_9ACTN</name>
<dbReference type="InterPro" id="IPR014284">
    <property type="entry name" value="RNA_pol_sigma-70_dom"/>
</dbReference>
<evidence type="ECO:0000313" key="8">
    <source>
        <dbReference type="EMBL" id="GAA3699668.1"/>
    </source>
</evidence>
<organism evidence="8 9">
    <name type="scientific">Microlunatus aurantiacus</name>
    <dbReference type="NCBI Taxonomy" id="446786"/>
    <lineage>
        <taxon>Bacteria</taxon>
        <taxon>Bacillati</taxon>
        <taxon>Actinomycetota</taxon>
        <taxon>Actinomycetes</taxon>
        <taxon>Propionibacteriales</taxon>
        <taxon>Propionibacteriaceae</taxon>
        <taxon>Microlunatus</taxon>
    </lineage>
</organism>
<sequence length="182" mass="19959">MAAPGGLVAVTVTAHGRGLDVDAFDALYAGSFKRLVAQIYAMCGNFAEAQDCVQEAFVRAWDRRRSLDPDQSPEAWIRTVAYRLAVSRWRRAQRALGLADRSQLPDGLAEPDPSRLELLRALRQLPPDQRRAVVLHHLCDVSVRDIAVETGVPVGTVKARLSRGRTALAALLTICEDEETDG</sequence>